<dbReference type="EMBL" id="HBGV01019310">
    <property type="protein sequence ID" value="CAD9518160.1"/>
    <property type="molecule type" value="Transcribed_RNA"/>
</dbReference>
<proteinExistence type="inferred from homology"/>
<dbReference type="SUPFAM" id="SSF55136">
    <property type="entry name" value="Probable bacterial effector-binding domain"/>
    <property type="match status" value="1"/>
</dbReference>
<name>A0A7S2N3Y2_9STRA</name>
<accession>A0A7S2N3Y2</accession>
<evidence type="ECO:0000256" key="1">
    <source>
        <dbReference type="ARBA" id="ARBA00009817"/>
    </source>
</evidence>
<dbReference type="Gene3D" id="3.20.80.10">
    <property type="entry name" value="Regulatory factor, effector binding domain"/>
    <property type="match status" value="1"/>
</dbReference>
<organism evidence="2">
    <name type="scientific">Helicotheca tamesis</name>
    <dbReference type="NCBI Taxonomy" id="374047"/>
    <lineage>
        <taxon>Eukaryota</taxon>
        <taxon>Sar</taxon>
        <taxon>Stramenopiles</taxon>
        <taxon>Ochrophyta</taxon>
        <taxon>Bacillariophyta</taxon>
        <taxon>Mediophyceae</taxon>
        <taxon>Lithodesmiophycidae</taxon>
        <taxon>Lithodesmiales</taxon>
        <taxon>Lithodesmiaceae</taxon>
        <taxon>Helicotheca</taxon>
    </lineage>
</organism>
<evidence type="ECO:0000313" key="2">
    <source>
        <dbReference type="EMBL" id="CAD9518160.1"/>
    </source>
</evidence>
<dbReference type="AlphaFoldDB" id="A0A7S2N3Y2"/>
<comment type="similarity">
    <text evidence="1">Belongs to the HEBP family.</text>
</comment>
<dbReference type="InterPro" id="IPR006917">
    <property type="entry name" value="SOUL_heme-bd"/>
</dbReference>
<gene>
    <name evidence="2" type="ORF">HTAM1171_LOCUS11970</name>
</gene>
<protein>
    <submittedName>
        <fullName evidence="2">Uncharacterized protein</fullName>
    </submittedName>
</protein>
<reference evidence="2" key="1">
    <citation type="submission" date="2021-01" db="EMBL/GenBank/DDBJ databases">
        <authorList>
            <person name="Corre E."/>
            <person name="Pelletier E."/>
            <person name="Niang G."/>
            <person name="Scheremetjew M."/>
            <person name="Finn R."/>
            <person name="Kale V."/>
            <person name="Holt S."/>
            <person name="Cochrane G."/>
            <person name="Meng A."/>
            <person name="Brown T."/>
            <person name="Cohen L."/>
        </authorList>
    </citation>
    <scope>NUCLEOTIDE SEQUENCE</scope>
    <source>
        <strain evidence="2">CCMP826</strain>
    </source>
</reference>
<dbReference type="PANTHER" id="PTHR11220:SF58">
    <property type="entry name" value="SOUL HEME-BINDING FAMILY PROTEIN"/>
    <property type="match status" value="1"/>
</dbReference>
<dbReference type="PANTHER" id="PTHR11220">
    <property type="entry name" value="HEME-BINDING PROTEIN-RELATED"/>
    <property type="match status" value="1"/>
</dbReference>
<dbReference type="Pfam" id="PF04832">
    <property type="entry name" value="SOUL"/>
    <property type="match status" value="1"/>
</dbReference>
<dbReference type="InterPro" id="IPR011256">
    <property type="entry name" value="Reg_factor_effector_dom_sf"/>
</dbReference>
<sequence length="135" mass="15256">MTAPVVTEKTKEGSDDEVMQFILPAEYDSMSKIPKPTNPDVRITEIPPSVGAVYQTNGKVDPKKGDALAVTLVGQLHEDGLVEEDEKAVDEHQLWRYDPPFTIPYFRRNEVWVELDPNLVETYLKKHSNSEESAN</sequence>